<keyword evidence="1" id="KW-0732">Signal</keyword>
<dbReference type="RefSeq" id="WP_070099915.1">
    <property type="nucleotide sequence ID" value="NZ_CABIWZ010000008.1"/>
</dbReference>
<accession>A0A173ZSL9</accession>
<dbReference type="EMBL" id="CYYU01000008">
    <property type="protein sequence ID" value="CUN78416.1"/>
    <property type="molecule type" value="Genomic_DNA"/>
</dbReference>
<protein>
    <submittedName>
        <fullName evidence="2">Organic solvent tolerance protein OstA</fullName>
    </submittedName>
</protein>
<name>A0A173ZSL9_9FIRM</name>
<dbReference type="InterPro" id="IPR050218">
    <property type="entry name" value="LptD"/>
</dbReference>
<proteinExistence type="predicted"/>
<keyword evidence="3" id="KW-1185">Reference proteome</keyword>
<gene>
    <name evidence="2" type="ORF">ERS852385_01355</name>
</gene>
<dbReference type="GO" id="GO:1990351">
    <property type="term" value="C:transporter complex"/>
    <property type="evidence" value="ECO:0007669"/>
    <property type="project" value="TreeGrafter"/>
</dbReference>
<dbReference type="PANTHER" id="PTHR30189:SF1">
    <property type="entry name" value="LPS-ASSEMBLY PROTEIN LPTD"/>
    <property type="match status" value="1"/>
</dbReference>
<reference evidence="2 3" key="1">
    <citation type="submission" date="2015-09" db="EMBL/GenBank/DDBJ databases">
        <authorList>
            <consortium name="Pathogen Informatics"/>
        </authorList>
    </citation>
    <scope>NUCLEOTIDE SEQUENCE [LARGE SCALE GENOMIC DNA]</scope>
    <source>
        <strain evidence="2 3">2789STDY5608828</strain>
    </source>
</reference>
<dbReference type="AlphaFoldDB" id="A0A173ZSL9"/>
<dbReference type="GO" id="GO:0009279">
    <property type="term" value="C:cell outer membrane"/>
    <property type="evidence" value="ECO:0007669"/>
    <property type="project" value="TreeGrafter"/>
</dbReference>
<evidence type="ECO:0000313" key="3">
    <source>
        <dbReference type="Proteomes" id="UP000095546"/>
    </source>
</evidence>
<dbReference type="eggNOG" id="COG1452">
    <property type="taxonomic scope" value="Bacteria"/>
</dbReference>
<dbReference type="STRING" id="187979.ERS852385_01355"/>
<dbReference type="SUPFAM" id="SSF56935">
    <property type="entry name" value="Porins"/>
    <property type="match status" value="1"/>
</dbReference>
<dbReference type="Proteomes" id="UP000095546">
    <property type="component" value="Unassembled WGS sequence"/>
</dbReference>
<evidence type="ECO:0000256" key="1">
    <source>
        <dbReference type="SAM" id="SignalP"/>
    </source>
</evidence>
<sequence length="512" mass="59278">MKSATKILSGLMITALVLPAAAGTASAATYHSDSDTSLGLLDYLENEHRAARAQKPNPEKDQLKADTEEMRKHLRYPIDPTKAAPVAFEGDDLTWNQVTGDFTAKGKVKVTQLDEHRFEGENVDGNTIEERIHIPGKGHMLQFTPGQTEVMLDGFETNYNYRTRTGSMESAKGKVAENYVTGKKFEFYPDKIVIYDGTKTKCSAIHPDYSLFARKIEIYPDDKMVLHNVKFKIKGATFMSKSRYEVNLKKDTTVSDWFPRVGYDKTNGLWIRENLKQPIAKNVDANAKIVYTTKKDWRNEFNVGWANAGNYARVTQGYFDDSDDNWIKKQPSLLVGHTARIGNSPFHYSINGEYGRWKQGEVKSNHKMYNVGLSYDPIRFDGWKLNLSTSYEVTHESYNDAHYNGFNYDATLTKDFDDRWSVYGAYRYQKNNRELSPFDFDNDSYSRKFEAGFSYRIDENNRVAFGSKYDVDNAVWRKFDYYWFHDMHCSQIILHYEGRDNTWKVKWRFLPM</sequence>
<feature type="signal peptide" evidence="1">
    <location>
        <begin position="1"/>
        <end position="27"/>
    </location>
</feature>
<organism evidence="2 3">
    <name type="scientific">Mitsuokella jalaludinii</name>
    <dbReference type="NCBI Taxonomy" id="187979"/>
    <lineage>
        <taxon>Bacteria</taxon>
        <taxon>Bacillati</taxon>
        <taxon>Bacillota</taxon>
        <taxon>Negativicutes</taxon>
        <taxon>Selenomonadales</taxon>
        <taxon>Selenomonadaceae</taxon>
        <taxon>Mitsuokella</taxon>
    </lineage>
</organism>
<evidence type="ECO:0000313" key="2">
    <source>
        <dbReference type="EMBL" id="CUN78416.1"/>
    </source>
</evidence>
<dbReference type="PANTHER" id="PTHR30189">
    <property type="entry name" value="LPS-ASSEMBLY PROTEIN"/>
    <property type="match status" value="1"/>
</dbReference>
<feature type="chain" id="PRO_5008017127" evidence="1">
    <location>
        <begin position="28"/>
        <end position="512"/>
    </location>
</feature>